<dbReference type="NCBIfam" id="TIGR02117">
    <property type="entry name" value="chp_urease_rgn"/>
    <property type="match status" value="1"/>
</dbReference>
<evidence type="ECO:0000313" key="1">
    <source>
        <dbReference type="EMBL" id="GGD56753.1"/>
    </source>
</evidence>
<sequence>MGLVISLLLGYALVALVAAMAPGNRDWQPVAPGEGVTIWLTTNGVHAALVLPRNAAGVDWSRYFSPSDTHMPAASARYDMIEVGWGDREFYLNTPEWSDLRASTALVALSGRGSTVLHVQFMAAPSVASDDALPITISVAAYQRVAAYVLGTVKLDGNGQSTNVPGHHYNDYDAFYEAHGRYSAFLTCNQWTRNALDAAGVRVPMWAPFDRALFWQLRGG</sequence>
<dbReference type="InterPro" id="IPR011727">
    <property type="entry name" value="CHP02117"/>
</dbReference>
<dbReference type="EMBL" id="JFHE01000003">
    <property type="protein sequence ID" value="KDR36353.1"/>
    <property type="molecule type" value="Genomic_DNA"/>
</dbReference>
<evidence type="ECO:0000313" key="3">
    <source>
        <dbReference type="Proteomes" id="UP000027439"/>
    </source>
</evidence>
<name>A0A069P6W5_9BURK</name>
<evidence type="ECO:0008006" key="5">
    <source>
        <dbReference type="Google" id="ProtNLM"/>
    </source>
</evidence>
<reference evidence="1" key="4">
    <citation type="submission" date="2024-05" db="EMBL/GenBank/DDBJ databases">
        <authorList>
            <person name="Sun Q."/>
            <person name="Zhou Y."/>
        </authorList>
    </citation>
    <scope>NUCLEOTIDE SEQUENCE</scope>
    <source>
        <strain evidence="1">CGMCC 1.11013</strain>
    </source>
</reference>
<dbReference type="AlphaFoldDB" id="A0A069P6W5"/>
<organism evidence="2 3">
    <name type="scientific">Caballeronia grimmiae</name>
    <dbReference type="NCBI Taxonomy" id="1071679"/>
    <lineage>
        <taxon>Bacteria</taxon>
        <taxon>Pseudomonadati</taxon>
        <taxon>Pseudomonadota</taxon>
        <taxon>Betaproteobacteria</taxon>
        <taxon>Burkholderiales</taxon>
        <taxon>Burkholderiaceae</taxon>
        <taxon>Caballeronia</taxon>
    </lineage>
</organism>
<evidence type="ECO:0000313" key="4">
    <source>
        <dbReference type="Proteomes" id="UP000597138"/>
    </source>
</evidence>
<gene>
    <name evidence="2" type="ORF">BG57_15920</name>
    <name evidence="1" type="ORF">GCM10010985_08100</name>
</gene>
<keyword evidence="4" id="KW-1185">Reference proteome</keyword>
<dbReference type="eggNOG" id="ENOG502Z9A2">
    <property type="taxonomic scope" value="Bacteria"/>
</dbReference>
<dbReference type="RefSeq" id="WP_035960509.1">
    <property type="nucleotide sequence ID" value="NZ_BMEG01000001.1"/>
</dbReference>
<proteinExistence type="predicted"/>
<dbReference type="Pfam" id="PF09601">
    <property type="entry name" value="DUF2459"/>
    <property type="match status" value="1"/>
</dbReference>
<dbReference type="Proteomes" id="UP000027439">
    <property type="component" value="Unassembled WGS sequence"/>
</dbReference>
<comment type="caution">
    <text evidence="2">The sequence shown here is derived from an EMBL/GenBank/DDBJ whole genome shotgun (WGS) entry which is preliminary data.</text>
</comment>
<dbReference type="OrthoDB" id="211174at2"/>
<protein>
    <recommendedName>
        <fullName evidence="5">Urease-associated protein</fullName>
    </recommendedName>
</protein>
<dbReference type="Proteomes" id="UP000597138">
    <property type="component" value="Unassembled WGS sequence"/>
</dbReference>
<accession>A0A069P6W5</accession>
<evidence type="ECO:0000313" key="2">
    <source>
        <dbReference type="EMBL" id="KDR36353.1"/>
    </source>
</evidence>
<reference evidence="4" key="3">
    <citation type="journal article" date="2019" name="Int. J. Syst. Evol. Microbiol.">
        <title>The Global Catalogue of Microorganisms (GCM) 10K type strain sequencing project: providing services to taxonomists for standard genome sequencing and annotation.</title>
        <authorList>
            <consortium name="The Broad Institute Genomics Platform"/>
            <consortium name="The Broad Institute Genome Sequencing Center for Infectious Disease"/>
            <person name="Wu L."/>
            <person name="Ma J."/>
        </authorList>
    </citation>
    <scope>NUCLEOTIDE SEQUENCE [LARGE SCALE GENOMIC DNA]</scope>
    <source>
        <strain evidence="4">CGMCC 1.11013</strain>
    </source>
</reference>
<reference evidence="1" key="1">
    <citation type="journal article" date="2014" name="Int. J. Syst. Evol. Microbiol.">
        <title>Complete genome of a new Firmicutes species belonging to the dominant human colonic microbiota ('Ruminococcus bicirculans') reveals two chromosomes and a selective capacity to utilize plant glucans.</title>
        <authorList>
            <consortium name="NISC Comparative Sequencing Program"/>
            <person name="Wegmann U."/>
            <person name="Louis P."/>
            <person name="Goesmann A."/>
            <person name="Henrissat B."/>
            <person name="Duncan S.H."/>
            <person name="Flint H.J."/>
        </authorList>
    </citation>
    <scope>NUCLEOTIDE SEQUENCE</scope>
    <source>
        <strain evidence="1">CGMCC 1.11013</strain>
    </source>
</reference>
<dbReference type="STRING" id="1071679.BG57_15920"/>
<dbReference type="EMBL" id="BMEG01000001">
    <property type="protein sequence ID" value="GGD56753.1"/>
    <property type="molecule type" value="Genomic_DNA"/>
</dbReference>
<reference evidence="2 3" key="2">
    <citation type="submission" date="2014-03" db="EMBL/GenBank/DDBJ databases">
        <title>Draft Genome Sequences of Four Burkholderia Strains.</title>
        <authorList>
            <person name="Liu X.Y."/>
            <person name="Li C.X."/>
            <person name="Xu J.H."/>
        </authorList>
    </citation>
    <scope>NUCLEOTIDE SEQUENCE [LARGE SCALE GENOMIC DNA]</scope>
    <source>
        <strain evidence="2 3">R27</strain>
    </source>
</reference>